<dbReference type="Pfam" id="PF13420">
    <property type="entry name" value="Acetyltransf_4"/>
    <property type="match status" value="1"/>
</dbReference>
<gene>
    <name evidence="2" type="ORF">E5A73_07405</name>
</gene>
<feature type="domain" description="N-acetyltransferase" evidence="1">
    <location>
        <begin position="3"/>
        <end position="165"/>
    </location>
</feature>
<dbReference type="AlphaFoldDB" id="A0A4S1XEP5"/>
<dbReference type="PANTHER" id="PTHR43072">
    <property type="entry name" value="N-ACETYLTRANSFERASE"/>
    <property type="match status" value="1"/>
</dbReference>
<reference evidence="2 3" key="1">
    <citation type="submission" date="2019-04" db="EMBL/GenBank/DDBJ databases">
        <title>Sphingomonas psychrotolerans sp. nov., isolated from soil in the Tianshan Mountains, Xinjiang, China.</title>
        <authorList>
            <person name="Luo Y."/>
            <person name="Sheng H."/>
        </authorList>
    </citation>
    <scope>NUCLEOTIDE SEQUENCE [LARGE SCALE GENOMIC DNA]</scope>
    <source>
        <strain evidence="2 3">ZFGT-11</strain>
    </source>
</reference>
<dbReference type="PANTHER" id="PTHR43072:SF8">
    <property type="entry name" value="ACYLTRANSFERASE FABY-RELATED"/>
    <property type="match status" value="1"/>
</dbReference>
<sequence length="175" mass="18617">MTVAIRPVALEDAAAIAGIYAHHVLHGTATYETVPPSVAATREKIEHITAKDWPFLVACEGEALVGYCYATQFRDRPAYAYSCEDSIYVSVDHARRGIGRALLAALLTAATDQGFRQMVAVIGGAEPASIALHSAFGFEHAGRLPAMGWKAGRWRDSVYMQTALGAGSSTSPAAH</sequence>
<dbReference type="GO" id="GO:0016747">
    <property type="term" value="F:acyltransferase activity, transferring groups other than amino-acyl groups"/>
    <property type="evidence" value="ECO:0007669"/>
    <property type="project" value="InterPro"/>
</dbReference>
<dbReference type="RefSeq" id="WP_135963622.1">
    <property type="nucleotide sequence ID" value="NZ_SRXT01000003.1"/>
</dbReference>
<dbReference type="SUPFAM" id="SSF55729">
    <property type="entry name" value="Acyl-CoA N-acyltransferases (Nat)"/>
    <property type="match status" value="1"/>
</dbReference>
<dbReference type="OrthoDB" id="5459937at2"/>
<proteinExistence type="predicted"/>
<dbReference type="InterPro" id="IPR000182">
    <property type="entry name" value="GNAT_dom"/>
</dbReference>
<evidence type="ECO:0000313" key="2">
    <source>
        <dbReference type="EMBL" id="TGX54385.1"/>
    </source>
</evidence>
<dbReference type="EMBL" id="SRXT01000003">
    <property type="protein sequence ID" value="TGX54385.1"/>
    <property type="molecule type" value="Genomic_DNA"/>
</dbReference>
<evidence type="ECO:0000313" key="3">
    <source>
        <dbReference type="Proteomes" id="UP000306147"/>
    </source>
</evidence>
<keyword evidence="3" id="KW-1185">Reference proteome</keyword>
<dbReference type="InterPro" id="IPR016181">
    <property type="entry name" value="Acyl_CoA_acyltransferase"/>
</dbReference>
<organism evidence="2 3">
    <name type="scientific">Sphingomonas gei</name>
    <dbReference type="NCBI Taxonomy" id="1395960"/>
    <lineage>
        <taxon>Bacteria</taxon>
        <taxon>Pseudomonadati</taxon>
        <taxon>Pseudomonadota</taxon>
        <taxon>Alphaproteobacteria</taxon>
        <taxon>Sphingomonadales</taxon>
        <taxon>Sphingomonadaceae</taxon>
        <taxon>Sphingomonas</taxon>
    </lineage>
</organism>
<name>A0A4S1XEP5_9SPHN</name>
<evidence type="ECO:0000259" key="1">
    <source>
        <dbReference type="PROSITE" id="PS51186"/>
    </source>
</evidence>
<dbReference type="Proteomes" id="UP000306147">
    <property type="component" value="Unassembled WGS sequence"/>
</dbReference>
<dbReference type="CDD" id="cd04301">
    <property type="entry name" value="NAT_SF"/>
    <property type="match status" value="1"/>
</dbReference>
<accession>A0A4S1XEP5</accession>
<keyword evidence="2" id="KW-0808">Transferase</keyword>
<dbReference type="PROSITE" id="PS51186">
    <property type="entry name" value="GNAT"/>
    <property type="match status" value="1"/>
</dbReference>
<protein>
    <submittedName>
        <fullName evidence="2">N-acetyltransferase family protein</fullName>
    </submittedName>
</protein>
<dbReference type="Gene3D" id="3.40.630.30">
    <property type="match status" value="1"/>
</dbReference>
<comment type="caution">
    <text evidence="2">The sequence shown here is derived from an EMBL/GenBank/DDBJ whole genome shotgun (WGS) entry which is preliminary data.</text>
</comment>